<dbReference type="Gene3D" id="2.30.29.30">
    <property type="entry name" value="Pleckstrin-homology domain (PH domain)/Phosphotyrosine-binding domain (PTB)"/>
    <property type="match status" value="1"/>
</dbReference>
<name>A0A8H7VLF2_9FUNG</name>
<dbReference type="SMART" id="SM00461">
    <property type="entry name" value="WH1"/>
    <property type="match status" value="1"/>
</dbReference>
<feature type="compositionally biased region" description="Pro residues" evidence="5">
    <location>
        <begin position="248"/>
        <end position="269"/>
    </location>
</feature>
<dbReference type="SUPFAM" id="SSF50729">
    <property type="entry name" value="PH domain-like"/>
    <property type="match status" value="1"/>
</dbReference>
<comment type="caution">
    <text evidence="8">The sequence shown here is derived from an EMBL/GenBank/DDBJ whole genome shotgun (WGS) entry which is preliminary data.</text>
</comment>
<organism evidence="8 9">
    <name type="scientific">Circinella minor</name>
    <dbReference type="NCBI Taxonomy" id="1195481"/>
    <lineage>
        <taxon>Eukaryota</taxon>
        <taxon>Fungi</taxon>
        <taxon>Fungi incertae sedis</taxon>
        <taxon>Mucoromycota</taxon>
        <taxon>Mucoromycotina</taxon>
        <taxon>Mucoromycetes</taxon>
        <taxon>Mucorales</taxon>
        <taxon>Lichtheimiaceae</taxon>
        <taxon>Circinella</taxon>
    </lineage>
</organism>
<evidence type="ECO:0000256" key="2">
    <source>
        <dbReference type="ARBA" id="ARBA00022490"/>
    </source>
</evidence>
<accession>A0A8H7VLF2</accession>
<keyword evidence="9" id="KW-1185">Reference proteome</keyword>
<keyword evidence="4" id="KW-0206">Cytoskeleton</keyword>
<feature type="domain" description="WH1" evidence="7">
    <location>
        <begin position="17"/>
        <end position="129"/>
    </location>
</feature>
<evidence type="ECO:0000256" key="4">
    <source>
        <dbReference type="ARBA" id="ARBA00023212"/>
    </source>
</evidence>
<evidence type="ECO:0000256" key="5">
    <source>
        <dbReference type="SAM" id="MobiDB-lite"/>
    </source>
</evidence>
<evidence type="ECO:0000256" key="1">
    <source>
        <dbReference type="ARBA" id="ARBA00004245"/>
    </source>
</evidence>
<dbReference type="PROSITE" id="PS50229">
    <property type="entry name" value="WH1"/>
    <property type="match status" value="1"/>
</dbReference>
<evidence type="ECO:0000259" key="6">
    <source>
        <dbReference type="PROSITE" id="PS50108"/>
    </source>
</evidence>
<proteinExistence type="predicted"/>
<evidence type="ECO:0000313" key="8">
    <source>
        <dbReference type="EMBL" id="KAG2223237.1"/>
    </source>
</evidence>
<dbReference type="GO" id="GO:0071933">
    <property type="term" value="F:Arp2/3 complex binding"/>
    <property type="evidence" value="ECO:0007669"/>
    <property type="project" value="UniProtKB-ARBA"/>
</dbReference>
<dbReference type="PROSITE" id="PS50108">
    <property type="entry name" value="CRIB"/>
    <property type="match status" value="1"/>
</dbReference>
<feature type="region of interest" description="Disordered" evidence="5">
    <location>
        <begin position="213"/>
        <end position="431"/>
    </location>
</feature>
<protein>
    <recommendedName>
        <fullName evidence="10">Wiskott-Aldrich syndrome protein</fullName>
    </recommendedName>
</protein>
<evidence type="ECO:0000313" key="9">
    <source>
        <dbReference type="Proteomes" id="UP000646827"/>
    </source>
</evidence>
<evidence type="ECO:0000259" key="7">
    <source>
        <dbReference type="PROSITE" id="PS50229"/>
    </source>
</evidence>
<dbReference type="InterPro" id="IPR000697">
    <property type="entry name" value="WH1/EVH1_dom"/>
</dbReference>
<dbReference type="InterPro" id="IPR033927">
    <property type="entry name" value="WASPfam_EVH1"/>
</dbReference>
<dbReference type="Pfam" id="PF00568">
    <property type="entry name" value="WH1"/>
    <property type="match status" value="1"/>
</dbReference>
<dbReference type="InterPro" id="IPR000095">
    <property type="entry name" value="CRIB_dom"/>
</dbReference>
<evidence type="ECO:0008006" key="10">
    <source>
        <dbReference type="Google" id="ProtNLM"/>
    </source>
</evidence>
<dbReference type="CDD" id="cd01205">
    <property type="entry name" value="EVH1_WASP-like"/>
    <property type="match status" value="1"/>
</dbReference>
<dbReference type="InterPro" id="IPR011993">
    <property type="entry name" value="PH-like_dom_sf"/>
</dbReference>
<evidence type="ECO:0000256" key="3">
    <source>
        <dbReference type="ARBA" id="ARBA00022553"/>
    </source>
</evidence>
<dbReference type="AlphaFoldDB" id="A0A8H7VLF2"/>
<sequence length="485" mass="50288">MPSVTLPSAQDKNTVRKAVPSSKILTAAVARLFVASPDPNRWSYSKIWGAATFCKDKNKNDSFFIRIIDIERETGVLWEQELYNGFEYAKEKPFFHTFETDDCLAGLMFVDEGEADTFYKKVLNRESIKLDDGTGKGGFLKKANGRKKGIDKNQIGMPSEFRHVGHIGYTNEKGFTIENNDPEWNGVFEQLKALGITPEEIGQNQDFIHEFLQQHSGGGNAPPKRSPGATPPPPPPGRSARPASVKKTPPPPPPPPSSRRAPPPPPPPRKSANGRGPPPPPPARNNSVATPPPPPPPGPGRSVPGPPQLPTRGSRQMQSPPAPPLGRPSIPKPPMPSSAAPPPPPPPPAPPAPSGGAPPPPPPPPPASGAPAPPPPPPAVPSGGPPLPASGDGRSNLMAAIRGTGGFGGLKSGGKMRSSESSSPSQSTRTAVAVGVGAAAGGTAAAAASSGGGGDLASSLAAALSARKNAMDSDSESDRDEDDWD</sequence>
<dbReference type="FunFam" id="2.30.29.30:FF:000281">
    <property type="entry name" value="Actin associated protein"/>
    <property type="match status" value="1"/>
</dbReference>
<feature type="domain" description="CRIB" evidence="6">
    <location>
        <begin position="155"/>
        <end position="168"/>
    </location>
</feature>
<feature type="compositionally biased region" description="Gly residues" evidence="5">
    <location>
        <begin position="403"/>
        <end position="412"/>
    </location>
</feature>
<dbReference type="GO" id="GO:0008092">
    <property type="term" value="F:cytoskeletal protein binding"/>
    <property type="evidence" value="ECO:0007669"/>
    <property type="project" value="UniProtKB-ARBA"/>
</dbReference>
<dbReference type="InterPro" id="IPR011026">
    <property type="entry name" value="WAS_C"/>
</dbReference>
<feature type="compositionally biased region" description="Low complexity" evidence="5">
    <location>
        <begin position="419"/>
        <end position="431"/>
    </location>
</feature>
<keyword evidence="2" id="KW-0963">Cytoplasm</keyword>
<dbReference type="InterPro" id="IPR036936">
    <property type="entry name" value="CRIB_dom_sf"/>
</dbReference>
<gene>
    <name evidence="8" type="ORF">INT45_006118</name>
</gene>
<feature type="compositionally biased region" description="Acidic residues" evidence="5">
    <location>
        <begin position="473"/>
        <end position="485"/>
    </location>
</feature>
<dbReference type="GO" id="GO:0030479">
    <property type="term" value="C:actin cortical patch"/>
    <property type="evidence" value="ECO:0007669"/>
    <property type="project" value="UniProtKB-ARBA"/>
</dbReference>
<dbReference type="OrthoDB" id="8963340at2759"/>
<comment type="subcellular location">
    <subcellularLocation>
        <location evidence="1">Cytoplasm</location>
        <location evidence="1">Cytoskeleton</location>
    </subcellularLocation>
</comment>
<dbReference type="Proteomes" id="UP000646827">
    <property type="component" value="Unassembled WGS sequence"/>
</dbReference>
<feature type="compositionally biased region" description="Pro residues" evidence="5">
    <location>
        <begin position="290"/>
        <end position="309"/>
    </location>
</feature>
<feature type="compositionally biased region" description="Low complexity" evidence="5">
    <location>
        <begin position="238"/>
        <end position="247"/>
    </location>
</feature>
<dbReference type="Gene3D" id="3.90.810.10">
    <property type="entry name" value="CRIB domain"/>
    <property type="match status" value="1"/>
</dbReference>
<dbReference type="EMBL" id="JAEPRB010000065">
    <property type="protein sequence ID" value="KAG2223237.1"/>
    <property type="molecule type" value="Genomic_DNA"/>
</dbReference>
<dbReference type="CDD" id="cd00132">
    <property type="entry name" value="CRIB"/>
    <property type="match status" value="1"/>
</dbReference>
<feature type="compositionally biased region" description="Pro residues" evidence="5">
    <location>
        <begin position="320"/>
        <end position="388"/>
    </location>
</feature>
<keyword evidence="3" id="KW-0597">Phosphoprotein</keyword>
<dbReference type="GO" id="GO:0007015">
    <property type="term" value="P:actin filament organization"/>
    <property type="evidence" value="ECO:0007669"/>
    <property type="project" value="InterPro"/>
</dbReference>
<dbReference type="SUPFAM" id="SSF47912">
    <property type="entry name" value="Wiscott-Aldrich syndrome protein, WASP, C-terminal domain"/>
    <property type="match status" value="1"/>
</dbReference>
<reference evidence="8 9" key="1">
    <citation type="submission" date="2020-12" db="EMBL/GenBank/DDBJ databases">
        <title>Metabolic potential, ecology and presence of endohyphal bacteria is reflected in genomic diversity of Mucoromycotina.</title>
        <authorList>
            <person name="Muszewska A."/>
            <person name="Okrasinska A."/>
            <person name="Steczkiewicz K."/>
            <person name="Drgas O."/>
            <person name="Orlowska M."/>
            <person name="Perlinska-Lenart U."/>
            <person name="Aleksandrzak-Piekarczyk T."/>
            <person name="Szatraj K."/>
            <person name="Zielenkiewicz U."/>
            <person name="Pilsyk S."/>
            <person name="Malc E."/>
            <person name="Mieczkowski P."/>
            <person name="Kruszewska J.S."/>
            <person name="Biernat P."/>
            <person name="Pawlowska J."/>
        </authorList>
    </citation>
    <scope>NUCLEOTIDE SEQUENCE [LARGE SCALE GENOMIC DNA]</scope>
    <source>
        <strain evidence="8 9">CBS 142.35</strain>
    </source>
</reference>
<feature type="region of interest" description="Disordered" evidence="5">
    <location>
        <begin position="464"/>
        <end position="485"/>
    </location>
</feature>
<dbReference type="Pfam" id="PF00786">
    <property type="entry name" value="PBD"/>
    <property type="match status" value="1"/>
</dbReference>